<evidence type="ECO:0000313" key="7">
    <source>
        <dbReference type="EMBL" id="OAQ71148.1"/>
    </source>
</evidence>
<comment type="similarity">
    <text evidence="1">Belongs to the peptidase C48 family.</text>
</comment>
<proteinExistence type="inferred from homology"/>
<dbReference type="Proteomes" id="UP000078397">
    <property type="component" value="Unassembled WGS sequence"/>
</dbReference>
<dbReference type="InterPro" id="IPR003653">
    <property type="entry name" value="Peptidase_C48_C"/>
</dbReference>
<dbReference type="PROSITE" id="PS50600">
    <property type="entry name" value="ULP_PROTEASE"/>
    <property type="match status" value="1"/>
</dbReference>
<dbReference type="GO" id="GO:0016926">
    <property type="term" value="P:protein desumoylation"/>
    <property type="evidence" value="ECO:0007669"/>
    <property type="project" value="TreeGrafter"/>
</dbReference>
<dbReference type="AlphaFoldDB" id="A0A179G0Z3"/>
<dbReference type="STRING" id="1380566.A0A179G0Z3"/>
<dbReference type="EMBL" id="LSBJ02000002">
    <property type="protein sequence ID" value="OAQ71148.1"/>
    <property type="molecule type" value="Genomic_DNA"/>
</dbReference>
<organism evidence="7 8">
    <name type="scientific">Pochonia chlamydosporia 170</name>
    <dbReference type="NCBI Taxonomy" id="1380566"/>
    <lineage>
        <taxon>Eukaryota</taxon>
        <taxon>Fungi</taxon>
        <taxon>Dikarya</taxon>
        <taxon>Ascomycota</taxon>
        <taxon>Pezizomycotina</taxon>
        <taxon>Sordariomycetes</taxon>
        <taxon>Hypocreomycetidae</taxon>
        <taxon>Hypocreales</taxon>
        <taxon>Clavicipitaceae</taxon>
        <taxon>Pochonia</taxon>
    </lineage>
</organism>
<dbReference type="RefSeq" id="XP_018147685.1">
    <property type="nucleotide sequence ID" value="XM_018282990.1"/>
</dbReference>
<dbReference type="KEGG" id="pchm:VFPPC_03495"/>
<sequence length="1082" mass="121452">MCGIFKSSISGRRRRSILPFISRFFRKSSHTSSVPPANTEPAATSEDKPDDASPDANADGASEGISHGLAAAGDIVDSYHSLPSDLNKLSITCIPEIENPSANKTPAKKIFHPERPRNHNRPWLPRFPNLKRHYPIRYQPGRSIPAGSNFTAVSFGEPGSFSYDFDDSFEPRLHRLSSQINPLRLSYNRTQETLSQPDIPFIVPYTSEDLFRPPPDFLSLRLGPKPAPRACRPPANPDTIFVEINGIRTNKRRAEDHEVDLVAAVQVSTHVPVSSIAITRKGFTPTSDFEVPEQVQAPMLPSKRVSRRIAGMMSNLLCTVSSLTGKFRRLFHNDAYEISEARTYVKIPKNPGVHVANKRVKITSEQSNLQWLDDKGLRLLLGRYSHFCHLFNTASSIIHSHPSRAEMNKLLQPLLPFLVSDSRALNTIRVGHHDTDLCQLWISVCKVMIAHLDGVYEVGKFIRMKSKYARVPAIWPDAHPPAKLETVSRIKTFLTAPSLFLVLESILKFSNRVDNVNPNLPLPTDVIDRVVVDMTAYQQNIVLPSFVQSEQFYLRLLEQFPKRGRLSSITDLAYPVPPGTYPGFRHGCHLLDYNDEDSMVSAYSTPEDTNSFVSSEQLTDAQIGAVQAILRNRKTPKRLIARTPKRVRFVQGDIKIQQKTQPGADSDRQSADSKHTDEPAFSDDGANSSVSVLQGWADDLERAYKKAFEDFGYEWPPPRPSTRDERSLGDGTSSLDQQECTGLLRYEYCPLGTQNSESKASVGNQIEPSQAIQKLMSKPMPNPLGLSDEALVFLKTSPKKDKERMFGDIKYWLEQHKTRLEAAKLEILYPLRAPARPLVSPLSSSWLEKARATLASSSLAKLAITGQGVTLRRHDFERLVPPTAWLNDEVVNASFHWLQRYINAAAGVDVSKGMLRCLAFSSFFFKHLQQHGVANTDRSARRAGLWKKYFFSLDTILFPICEHSHWTLLIIRPIRKAIAHMDSLNPEGSQEYIRLGLAWINQYTQEIEPFVADEWEIERFEAPAQTNGYDCGVHTITNGMCIALGLEPNESYTAKDMPQQRLRLAAMLLNGGFGGDFDLGGY</sequence>
<feature type="region of interest" description="Disordered" evidence="5">
    <location>
        <begin position="712"/>
        <end position="734"/>
    </location>
</feature>
<feature type="region of interest" description="Disordered" evidence="5">
    <location>
        <begin position="102"/>
        <end position="126"/>
    </location>
</feature>
<feature type="region of interest" description="Disordered" evidence="5">
    <location>
        <begin position="651"/>
        <end position="688"/>
    </location>
</feature>
<dbReference type="Gene3D" id="3.40.395.10">
    <property type="entry name" value="Adenoviral Proteinase, Chain A"/>
    <property type="match status" value="1"/>
</dbReference>
<gene>
    <name evidence="7" type="ORF">VFPPC_03495</name>
</gene>
<dbReference type="InterPro" id="IPR038765">
    <property type="entry name" value="Papain-like_cys_pep_sf"/>
</dbReference>
<dbReference type="OrthoDB" id="1939479at2759"/>
<dbReference type="SUPFAM" id="SSF54001">
    <property type="entry name" value="Cysteine proteinases"/>
    <property type="match status" value="1"/>
</dbReference>
<dbReference type="Pfam" id="PF02902">
    <property type="entry name" value="Peptidase_C48"/>
    <property type="match status" value="1"/>
</dbReference>
<evidence type="ECO:0000256" key="5">
    <source>
        <dbReference type="SAM" id="MobiDB-lite"/>
    </source>
</evidence>
<dbReference type="GO" id="GO:0006508">
    <property type="term" value="P:proteolysis"/>
    <property type="evidence" value="ECO:0007669"/>
    <property type="project" value="UniProtKB-KW"/>
</dbReference>
<name>A0A179G0Z3_METCM</name>
<keyword evidence="8" id="KW-1185">Reference proteome</keyword>
<feature type="region of interest" description="Disordered" evidence="5">
    <location>
        <begin position="29"/>
        <end position="64"/>
    </location>
</feature>
<comment type="caution">
    <text evidence="7">The sequence shown here is derived from an EMBL/GenBank/DDBJ whole genome shotgun (WGS) entry which is preliminary data.</text>
</comment>
<evidence type="ECO:0000256" key="1">
    <source>
        <dbReference type="ARBA" id="ARBA00005234"/>
    </source>
</evidence>
<protein>
    <submittedName>
        <fullName evidence="7">Sentrin/SUMO-specific protease</fullName>
    </submittedName>
</protein>
<dbReference type="PANTHER" id="PTHR12606:SF141">
    <property type="entry name" value="GH15225P-RELATED"/>
    <property type="match status" value="1"/>
</dbReference>
<feature type="compositionally biased region" description="Basic and acidic residues" evidence="5">
    <location>
        <begin position="665"/>
        <end position="678"/>
    </location>
</feature>
<dbReference type="GO" id="GO:0005634">
    <property type="term" value="C:nucleus"/>
    <property type="evidence" value="ECO:0007669"/>
    <property type="project" value="TreeGrafter"/>
</dbReference>
<dbReference type="GO" id="GO:0016929">
    <property type="term" value="F:deSUMOylase activity"/>
    <property type="evidence" value="ECO:0007669"/>
    <property type="project" value="TreeGrafter"/>
</dbReference>
<keyword evidence="3" id="KW-0378">Hydrolase</keyword>
<feature type="domain" description="Ubiquitin-like protease family profile" evidence="6">
    <location>
        <begin position="869"/>
        <end position="1042"/>
    </location>
</feature>
<evidence type="ECO:0000313" key="8">
    <source>
        <dbReference type="Proteomes" id="UP000078397"/>
    </source>
</evidence>
<keyword evidence="2 7" id="KW-0645">Protease</keyword>
<accession>A0A179G0Z3</accession>
<evidence type="ECO:0000256" key="4">
    <source>
        <dbReference type="ARBA" id="ARBA00022807"/>
    </source>
</evidence>
<dbReference type="GeneID" id="28846984"/>
<evidence type="ECO:0000256" key="2">
    <source>
        <dbReference type="ARBA" id="ARBA00022670"/>
    </source>
</evidence>
<evidence type="ECO:0000256" key="3">
    <source>
        <dbReference type="ARBA" id="ARBA00022801"/>
    </source>
</evidence>
<reference evidence="7 8" key="1">
    <citation type="journal article" date="2016" name="PLoS Pathog.">
        <title>Biosynthesis of antibiotic leucinostatins in bio-control fungus Purpureocillium lilacinum and their inhibition on phytophthora revealed by genome mining.</title>
        <authorList>
            <person name="Wang G."/>
            <person name="Liu Z."/>
            <person name="Lin R."/>
            <person name="Li E."/>
            <person name="Mao Z."/>
            <person name="Ling J."/>
            <person name="Yang Y."/>
            <person name="Yin W.B."/>
            <person name="Xie B."/>
        </authorList>
    </citation>
    <scope>NUCLEOTIDE SEQUENCE [LARGE SCALE GENOMIC DNA]</scope>
    <source>
        <strain evidence="7">170</strain>
    </source>
</reference>
<keyword evidence="4" id="KW-0788">Thiol protease</keyword>
<evidence type="ECO:0000259" key="6">
    <source>
        <dbReference type="PROSITE" id="PS50600"/>
    </source>
</evidence>
<dbReference type="PANTHER" id="PTHR12606">
    <property type="entry name" value="SENTRIN/SUMO-SPECIFIC PROTEASE"/>
    <property type="match status" value="1"/>
</dbReference>